<organism evidence="2 3">
    <name type="scientific">Mycetocola zhadangensis</name>
    <dbReference type="NCBI Taxonomy" id="1164595"/>
    <lineage>
        <taxon>Bacteria</taxon>
        <taxon>Bacillati</taxon>
        <taxon>Actinomycetota</taxon>
        <taxon>Actinomycetes</taxon>
        <taxon>Micrococcales</taxon>
        <taxon>Microbacteriaceae</taxon>
        <taxon>Mycetocola</taxon>
    </lineage>
</organism>
<feature type="transmembrane region" description="Helical" evidence="1">
    <location>
        <begin position="458"/>
        <end position="478"/>
    </location>
</feature>
<feature type="transmembrane region" description="Helical" evidence="1">
    <location>
        <begin position="375"/>
        <end position="393"/>
    </location>
</feature>
<proteinExistence type="predicted"/>
<feature type="transmembrane region" description="Helical" evidence="1">
    <location>
        <begin position="771"/>
        <end position="789"/>
    </location>
</feature>
<feature type="transmembrane region" description="Helical" evidence="1">
    <location>
        <begin position="1041"/>
        <end position="1063"/>
    </location>
</feature>
<feature type="transmembrane region" description="Helical" evidence="1">
    <location>
        <begin position="937"/>
        <end position="955"/>
    </location>
</feature>
<keyword evidence="3" id="KW-1185">Reference proteome</keyword>
<feature type="transmembrane region" description="Helical" evidence="1">
    <location>
        <begin position="1094"/>
        <end position="1113"/>
    </location>
</feature>
<dbReference type="EMBL" id="RCWJ01000001">
    <property type="protein sequence ID" value="RLQ85922.1"/>
    <property type="molecule type" value="Genomic_DNA"/>
</dbReference>
<feature type="transmembrane region" description="Helical" evidence="1">
    <location>
        <begin position="1069"/>
        <end position="1087"/>
    </location>
</feature>
<feature type="transmembrane region" description="Helical" evidence="1">
    <location>
        <begin position="239"/>
        <end position="258"/>
    </location>
</feature>
<feature type="transmembrane region" description="Helical" evidence="1">
    <location>
        <begin position="850"/>
        <end position="870"/>
    </location>
</feature>
<feature type="transmembrane region" description="Helical" evidence="1">
    <location>
        <begin position="510"/>
        <end position="526"/>
    </location>
</feature>
<feature type="transmembrane region" description="Helical" evidence="1">
    <location>
        <begin position="97"/>
        <end position="122"/>
    </location>
</feature>
<dbReference type="Proteomes" id="UP000282460">
    <property type="component" value="Unassembled WGS sequence"/>
</dbReference>
<evidence type="ECO:0000313" key="3">
    <source>
        <dbReference type="Proteomes" id="UP000282460"/>
    </source>
</evidence>
<keyword evidence="1" id="KW-0472">Membrane</keyword>
<accession>A0A3L7JBP9</accession>
<keyword evidence="1" id="KW-0812">Transmembrane</keyword>
<feature type="transmembrane region" description="Helical" evidence="1">
    <location>
        <begin position="882"/>
        <end position="900"/>
    </location>
</feature>
<feature type="transmembrane region" description="Helical" evidence="1">
    <location>
        <begin position="1169"/>
        <end position="1190"/>
    </location>
</feature>
<feature type="transmembrane region" description="Helical" evidence="1">
    <location>
        <begin position="186"/>
        <end position="207"/>
    </location>
</feature>
<feature type="transmembrane region" description="Helical" evidence="1">
    <location>
        <begin position="405"/>
        <end position="438"/>
    </location>
</feature>
<feature type="transmembrane region" description="Helical" evidence="1">
    <location>
        <begin position="557"/>
        <end position="574"/>
    </location>
</feature>
<keyword evidence="1" id="KW-1133">Transmembrane helix</keyword>
<feature type="transmembrane region" description="Helical" evidence="1">
    <location>
        <begin position="1015"/>
        <end position="1034"/>
    </location>
</feature>
<dbReference type="AlphaFoldDB" id="A0A3L7JBP9"/>
<feature type="transmembrane region" description="Helical" evidence="1">
    <location>
        <begin position="1119"/>
        <end position="1138"/>
    </location>
</feature>
<dbReference type="InterPro" id="IPR058062">
    <property type="entry name" value="SCO7613_C"/>
</dbReference>
<feature type="transmembrane region" description="Helical" evidence="1">
    <location>
        <begin position="961"/>
        <end position="980"/>
    </location>
</feature>
<evidence type="ECO:0000256" key="1">
    <source>
        <dbReference type="SAM" id="Phobius"/>
    </source>
</evidence>
<feature type="transmembrane region" description="Helical" evidence="1">
    <location>
        <begin position="533"/>
        <end position="551"/>
    </location>
</feature>
<evidence type="ECO:0008006" key="4">
    <source>
        <dbReference type="Google" id="ProtNLM"/>
    </source>
</evidence>
<comment type="caution">
    <text evidence="2">The sequence shown here is derived from an EMBL/GenBank/DDBJ whole genome shotgun (WGS) entry which is preliminary data.</text>
</comment>
<feature type="transmembrane region" description="Helical" evidence="1">
    <location>
        <begin position="619"/>
        <end position="638"/>
    </location>
</feature>
<feature type="transmembrane region" description="Helical" evidence="1">
    <location>
        <begin position="267"/>
        <end position="285"/>
    </location>
</feature>
<feature type="transmembrane region" description="Helical" evidence="1">
    <location>
        <begin position="128"/>
        <end position="145"/>
    </location>
</feature>
<feature type="transmembrane region" description="Helical" evidence="1">
    <location>
        <begin position="157"/>
        <end position="174"/>
    </location>
</feature>
<dbReference type="NCBIfam" id="NF047321">
    <property type="entry name" value="SCO7613_CTERM"/>
    <property type="match status" value="2"/>
</dbReference>
<feature type="transmembrane region" description="Helical" evidence="1">
    <location>
        <begin position="707"/>
        <end position="724"/>
    </location>
</feature>
<sequence>MRANQADREMARARAAAHTMAVRNSAAYYPAPHHAVPQHNAAQNFAPQNVAQQHVAQQTVAPQGAAPLSAWYPEHPPAPPAAASTEPARPRRSGIQILMLTVGVILVSIMAIFFVLLAYLIASLEVRSVLTAVASVAVFGIAWLLHRRRLSGTAQGIAALAVVLLLLDLWIIRANDLFGSGGVDGWLYSGLATGIFATLLAVGIRALPLRTLSLSAVLLAPFGVFALTLGILRDAAPTTPVWAALTAVGAAALSWPLIRFGPIERGVVRALGVVAATFAILPAAIAFPGPVAGPVISLTLLAFVWLGHLLVSPFQTAPATAPAANVPGSKAPQVASPVAPPATSVMQLLIALGLGFTVAAVGPAVWLRLPELSATLWAPAVLAMLGAVILAAIARLPQLAARSGLLSAATVVPLSVGALATLPAICVTFGQFAAILSVREFSLAVTDNLPLVLPDSRWTVVLGLVLVTVLMASALAILGRLRGTGWVPAALGGLGLVALCFALSTPTLAGFGFLALAAGALVATSSRRLPKPYRIVAAATVALATPGVFFVGLTSTVTFPLAVLATLAIVIVFRQVVGGAARAARWLTPLLVAVAITVLLGSVRLVADWFETVTGTTTAHALPALSVSFCALAILLAIPLTARVFSRAESATAGAVTVIPLAAGLLELSFRIGTDAVPFLVICGIAAGAAVLWQVVRGVAAWPERYVAALVAPALAVIFAAVLWDQFDSPRAPVAAAAAVVVLAGAALVLFRPEELPGRSPRFRPNQLARIAWDVALGFCAAALIVRAVPSNDLGWAILLLLAVAAVIVASGDGGVVRGSRPRRHIAWVGLPLAVGSLWMALIRADVTGIEFYTLPVAGLLLTIFGLIVMRREPTANATGRTVLFAAALSIALLPTALASDPNEPLRGVLVVAAAAGLLIGGPFLPSAFRGTPVAIIAWLAGTITATLTVLVLSQRGASEGWQNETVACLLLIGGILWLYRRRSPALLGTAAIALAPVLVAVPTTNALVDGTAEFWRFFAVLLFTSTLSLLASLPRVNSPLVRWTALAAAALVAVVAVGTGLADPFEEATVPIAIALLIGGAVRMAFDFRARSWPELGAGVLLLLVPSLLADFGNTELWRVIALGVVALAVFGAGVTLKLSAPTLVGATVLVVHALAQLWPWISGLYGIVPWWLWAGIGGVILIVGGATYEKRIRDLRSAARSISSLR</sequence>
<feature type="transmembrane region" description="Helical" evidence="1">
    <location>
        <begin position="987"/>
        <end position="1009"/>
    </location>
</feature>
<feature type="transmembrane region" description="Helical" evidence="1">
    <location>
        <begin position="795"/>
        <end position="814"/>
    </location>
</feature>
<feature type="transmembrane region" description="Helical" evidence="1">
    <location>
        <begin position="1145"/>
        <end position="1163"/>
    </location>
</feature>
<feature type="transmembrane region" description="Helical" evidence="1">
    <location>
        <begin position="730"/>
        <end position="751"/>
    </location>
</feature>
<feature type="transmembrane region" description="Helical" evidence="1">
    <location>
        <begin position="586"/>
        <end position="607"/>
    </location>
</feature>
<reference evidence="2 3" key="1">
    <citation type="submission" date="2018-10" db="EMBL/GenBank/DDBJ databases">
        <authorList>
            <person name="Li J."/>
        </authorList>
    </citation>
    <scope>NUCLEOTIDE SEQUENCE [LARGE SCALE GENOMIC DNA]</scope>
    <source>
        <strain evidence="2 3">ZD1-4</strain>
    </source>
</reference>
<feature type="transmembrane region" description="Helical" evidence="1">
    <location>
        <begin position="214"/>
        <end position="233"/>
    </location>
</feature>
<feature type="transmembrane region" description="Helical" evidence="1">
    <location>
        <begin position="906"/>
        <end position="925"/>
    </location>
</feature>
<protein>
    <recommendedName>
        <fullName evidence="4">DUF2157 domain-containing protein</fullName>
    </recommendedName>
</protein>
<gene>
    <name evidence="2" type="ORF">D9V28_03490</name>
</gene>
<evidence type="ECO:0000313" key="2">
    <source>
        <dbReference type="EMBL" id="RLQ85922.1"/>
    </source>
</evidence>
<feature type="transmembrane region" description="Helical" evidence="1">
    <location>
        <begin position="348"/>
        <end position="369"/>
    </location>
</feature>
<name>A0A3L7JBP9_9MICO</name>
<feature type="transmembrane region" description="Helical" evidence="1">
    <location>
        <begin position="676"/>
        <end position="695"/>
    </location>
</feature>
<feature type="transmembrane region" description="Helical" evidence="1">
    <location>
        <begin position="826"/>
        <end position="844"/>
    </location>
</feature>
<feature type="transmembrane region" description="Helical" evidence="1">
    <location>
        <begin position="650"/>
        <end position="670"/>
    </location>
</feature>